<accession>A0A498IL13</accession>
<dbReference type="PANTHER" id="PTHR47723">
    <property type="entry name" value="OS05G0353850 PROTEIN"/>
    <property type="match status" value="1"/>
</dbReference>
<dbReference type="AlphaFoldDB" id="A0A498IL13"/>
<dbReference type="Pfam" id="PF13456">
    <property type="entry name" value="RVT_3"/>
    <property type="match status" value="1"/>
</dbReference>
<proteinExistence type="predicted"/>
<protein>
    <recommendedName>
        <fullName evidence="1">RNase H type-1 domain-containing protein</fullName>
    </recommendedName>
</protein>
<evidence type="ECO:0000313" key="3">
    <source>
        <dbReference type="Proteomes" id="UP000290289"/>
    </source>
</evidence>
<dbReference type="EMBL" id="RDQH01000337">
    <property type="protein sequence ID" value="RXH82757.1"/>
    <property type="molecule type" value="Genomic_DNA"/>
</dbReference>
<reference evidence="2 3" key="1">
    <citation type="submission" date="2018-10" db="EMBL/GenBank/DDBJ databases">
        <title>A high-quality apple genome assembly.</title>
        <authorList>
            <person name="Hu J."/>
        </authorList>
    </citation>
    <scope>NUCLEOTIDE SEQUENCE [LARGE SCALE GENOMIC DNA]</scope>
    <source>
        <strain evidence="3">cv. HFTH1</strain>
        <tissue evidence="2">Young leaf</tissue>
    </source>
</reference>
<comment type="caution">
    <text evidence="2">The sequence shown here is derived from an EMBL/GenBank/DDBJ whole genome shotgun (WGS) entry which is preliminary data.</text>
</comment>
<evidence type="ECO:0000259" key="1">
    <source>
        <dbReference type="Pfam" id="PF13456"/>
    </source>
</evidence>
<feature type="domain" description="RNase H type-1" evidence="1">
    <location>
        <begin position="37"/>
        <end position="125"/>
    </location>
</feature>
<dbReference type="GO" id="GO:0004523">
    <property type="term" value="F:RNA-DNA hybrid ribonuclease activity"/>
    <property type="evidence" value="ECO:0007669"/>
    <property type="project" value="InterPro"/>
</dbReference>
<evidence type="ECO:0000313" key="2">
    <source>
        <dbReference type="EMBL" id="RXH82757.1"/>
    </source>
</evidence>
<organism evidence="2 3">
    <name type="scientific">Malus domestica</name>
    <name type="common">Apple</name>
    <name type="synonym">Pyrus malus</name>
    <dbReference type="NCBI Taxonomy" id="3750"/>
    <lineage>
        <taxon>Eukaryota</taxon>
        <taxon>Viridiplantae</taxon>
        <taxon>Streptophyta</taxon>
        <taxon>Embryophyta</taxon>
        <taxon>Tracheophyta</taxon>
        <taxon>Spermatophyta</taxon>
        <taxon>Magnoliopsida</taxon>
        <taxon>eudicotyledons</taxon>
        <taxon>Gunneridae</taxon>
        <taxon>Pentapetalae</taxon>
        <taxon>rosids</taxon>
        <taxon>fabids</taxon>
        <taxon>Rosales</taxon>
        <taxon>Rosaceae</taxon>
        <taxon>Amygdaloideae</taxon>
        <taxon>Maleae</taxon>
        <taxon>Malus</taxon>
    </lineage>
</organism>
<gene>
    <name evidence="2" type="ORF">DVH24_003255</name>
</gene>
<dbReference type="InterPro" id="IPR053151">
    <property type="entry name" value="RNase_H-like"/>
</dbReference>
<keyword evidence="3" id="KW-1185">Reference proteome</keyword>
<name>A0A498IL13_MALDO</name>
<dbReference type="Proteomes" id="UP000290289">
    <property type="component" value="Chromosome 11"/>
</dbReference>
<dbReference type="GO" id="GO:0003676">
    <property type="term" value="F:nucleic acid binding"/>
    <property type="evidence" value="ECO:0007669"/>
    <property type="project" value="InterPro"/>
</dbReference>
<dbReference type="PANTHER" id="PTHR47723:SF19">
    <property type="entry name" value="POLYNUCLEOTIDYL TRANSFERASE, RIBONUCLEASE H-LIKE SUPERFAMILY PROTEIN"/>
    <property type="match status" value="1"/>
</dbReference>
<sequence>MWFAVPWGLANKLPTLVKEPRQQRWIATSDGWFKLKVDGATKMVERIGGVGGVIRGSDGGFKAAEVMAAGVWRFQGLSLIKQVQLLALHAELQLMRSLRCTQVAVETDSLEAMTACNERNMDLTNLVLMAEFGGFTISYIPLAGHSFGLRNPRILFEMYFTKMYT</sequence>
<dbReference type="InterPro" id="IPR002156">
    <property type="entry name" value="RNaseH_domain"/>
</dbReference>